<sequence length="409" mass="48340">MQQLTRGGVGRPTSPITMKILSWNCRGYGSPRAVRALVRFIQNEKPMMVFLMETKLNANEVLRIKRKLNFNYDLVVDFGLVYSSGVWRQVIVFGDFNDAIQYSDKKRGNNRLKNQFSWSRKALEMCGFQDLGFEGHPYTWSNGRHGSNDIQCHLDMGFSSLNFKNSFLLTRVTHLARYGSDLAAIRIVIQKECFRGKKVHLFRFEEVWLKDPRCDSFVRQLWNESAPMFNQRIKSIQSLQHTFKDLRTEEAVKELKRVESLIKENIRWSTDFEEIDKFKALDKKRDKLLRIKKTLWRQRSIVVWLEDEDRNTNFFHSKFDPRRRTNAIKWMKDPDGHVTGLPPKPSQFAILVRGIPWSSEDSYCEAVKKFFTYYHPTTYLSHQIVYKRDAVEKIKVRGEWAMLLLWGNQ</sequence>
<protein>
    <recommendedName>
        <fullName evidence="1">Endonuclease/exonuclease/phosphatase domain-containing protein</fullName>
    </recommendedName>
</protein>
<dbReference type="PANTHER" id="PTHR33710">
    <property type="entry name" value="BNAC02G09200D PROTEIN"/>
    <property type="match status" value="1"/>
</dbReference>
<gene>
    <name evidence="2" type="ORF">KIW84_032373</name>
</gene>
<feature type="domain" description="Endonuclease/exonuclease/phosphatase" evidence="1">
    <location>
        <begin position="21"/>
        <end position="143"/>
    </location>
</feature>
<organism evidence="2 3">
    <name type="scientific">Pisum sativum</name>
    <name type="common">Garden pea</name>
    <name type="synonym">Lathyrus oleraceus</name>
    <dbReference type="NCBI Taxonomy" id="3888"/>
    <lineage>
        <taxon>Eukaryota</taxon>
        <taxon>Viridiplantae</taxon>
        <taxon>Streptophyta</taxon>
        <taxon>Embryophyta</taxon>
        <taxon>Tracheophyta</taxon>
        <taxon>Spermatophyta</taxon>
        <taxon>Magnoliopsida</taxon>
        <taxon>eudicotyledons</taxon>
        <taxon>Gunneridae</taxon>
        <taxon>Pentapetalae</taxon>
        <taxon>rosids</taxon>
        <taxon>fabids</taxon>
        <taxon>Fabales</taxon>
        <taxon>Fabaceae</taxon>
        <taxon>Papilionoideae</taxon>
        <taxon>50 kb inversion clade</taxon>
        <taxon>NPAAA clade</taxon>
        <taxon>Hologalegina</taxon>
        <taxon>IRL clade</taxon>
        <taxon>Fabeae</taxon>
        <taxon>Lathyrus</taxon>
    </lineage>
</organism>
<dbReference type="SUPFAM" id="SSF56219">
    <property type="entry name" value="DNase I-like"/>
    <property type="match status" value="1"/>
</dbReference>
<keyword evidence="3" id="KW-1185">Reference proteome</keyword>
<evidence type="ECO:0000313" key="3">
    <source>
        <dbReference type="Proteomes" id="UP001058974"/>
    </source>
</evidence>
<dbReference type="Gramene" id="Psat03G0237300-T1">
    <property type="protein sequence ID" value="KAI5426912.1"/>
    <property type="gene ID" value="KIW84_032373"/>
</dbReference>
<reference evidence="2 3" key="1">
    <citation type="journal article" date="2022" name="Nat. Genet.">
        <title>Improved pea reference genome and pan-genome highlight genomic features and evolutionary characteristics.</title>
        <authorList>
            <person name="Yang T."/>
            <person name="Liu R."/>
            <person name="Luo Y."/>
            <person name="Hu S."/>
            <person name="Wang D."/>
            <person name="Wang C."/>
            <person name="Pandey M.K."/>
            <person name="Ge S."/>
            <person name="Xu Q."/>
            <person name="Li N."/>
            <person name="Li G."/>
            <person name="Huang Y."/>
            <person name="Saxena R.K."/>
            <person name="Ji Y."/>
            <person name="Li M."/>
            <person name="Yan X."/>
            <person name="He Y."/>
            <person name="Liu Y."/>
            <person name="Wang X."/>
            <person name="Xiang C."/>
            <person name="Varshney R.K."/>
            <person name="Ding H."/>
            <person name="Gao S."/>
            <person name="Zong X."/>
        </authorList>
    </citation>
    <scope>NUCLEOTIDE SEQUENCE [LARGE SCALE GENOMIC DNA]</scope>
    <source>
        <strain evidence="2 3">cv. Zhongwan 6</strain>
    </source>
</reference>
<dbReference type="Gene3D" id="3.60.10.10">
    <property type="entry name" value="Endonuclease/exonuclease/phosphatase"/>
    <property type="match status" value="2"/>
</dbReference>
<name>A0A9D4XUP2_PEA</name>
<dbReference type="AlphaFoldDB" id="A0A9D4XUP2"/>
<proteinExistence type="predicted"/>
<comment type="caution">
    <text evidence="2">The sequence shown here is derived from an EMBL/GenBank/DDBJ whole genome shotgun (WGS) entry which is preliminary data.</text>
</comment>
<dbReference type="PANTHER" id="PTHR33710:SF77">
    <property type="entry name" value="DNASE I-LIKE SUPERFAMILY PROTEIN"/>
    <property type="match status" value="1"/>
</dbReference>
<evidence type="ECO:0000259" key="1">
    <source>
        <dbReference type="Pfam" id="PF03372"/>
    </source>
</evidence>
<dbReference type="InterPro" id="IPR005135">
    <property type="entry name" value="Endo/exonuclease/phosphatase"/>
</dbReference>
<dbReference type="EMBL" id="JAMSHJ010000003">
    <property type="protein sequence ID" value="KAI5426912.1"/>
    <property type="molecule type" value="Genomic_DNA"/>
</dbReference>
<dbReference type="Proteomes" id="UP001058974">
    <property type="component" value="Chromosome 3"/>
</dbReference>
<accession>A0A9D4XUP2</accession>
<evidence type="ECO:0000313" key="2">
    <source>
        <dbReference type="EMBL" id="KAI5426912.1"/>
    </source>
</evidence>
<dbReference type="GO" id="GO:0003824">
    <property type="term" value="F:catalytic activity"/>
    <property type="evidence" value="ECO:0007669"/>
    <property type="project" value="InterPro"/>
</dbReference>
<dbReference type="Pfam" id="PF03372">
    <property type="entry name" value="Exo_endo_phos"/>
    <property type="match status" value="1"/>
</dbReference>
<dbReference type="InterPro" id="IPR036691">
    <property type="entry name" value="Endo/exonu/phosph_ase_sf"/>
</dbReference>